<evidence type="ECO:0000313" key="7">
    <source>
        <dbReference type="Proteomes" id="UP000886748"/>
    </source>
</evidence>
<keyword evidence="5" id="KW-0520">NAD</keyword>
<evidence type="ECO:0000256" key="1">
    <source>
        <dbReference type="ARBA" id="ARBA00004141"/>
    </source>
</evidence>
<name>A0A9D1SR73_9CLOT</name>
<keyword evidence="5" id="KW-0813">Transport</keyword>
<proteinExistence type="inferred from homology"/>
<comment type="subunit">
    <text evidence="5">NDH-1 is composed of 14 different subunits. Subunits NuoA, H, J, K, L, M, N constitute the membrane sector of the complex.</text>
</comment>
<gene>
    <name evidence="5" type="primary">nuoK</name>
    <name evidence="6" type="ORF">IAD26_04830</name>
</gene>
<comment type="similarity">
    <text evidence="5">Belongs to the complex I subunit 4L family.</text>
</comment>
<accession>A0A9D1SR73</accession>
<feature type="transmembrane region" description="Helical" evidence="5">
    <location>
        <begin position="37"/>
        <end position="56"/>
    </location>
</feature>
<reference evidence="6" key="1">
    <citation type="submission" date="2020-10" db="EMBL/GenBank/DDBJ databases">
        <authorList>
            <person name="Gilroy R."/>
        </authorList>
    </citation>
    <scope>NUCLEOTIDE SEQUENCE</scope>
    <source>
        <strain evidence="6">CHK154-7741</strain>
    </source>
</reference>
<keyword evidence="3 5" id="KW-1133">Transmembrane helix</keyword>
<dbReference type="InterPro" id="IPR001133">
    <property type="entry name" value="NADH_UbQ_OxRdtase_chain4L/K"/>
</dbReference>
<dbReference type="Proteomes" id="UP000886748">
    <property type="component" value="Unassembled WGS sequence"/>
</dbReference>
<dbReference type="GO" id="GO:0050136">
    <property type="term" value="F:NADH dehydrogenase (quinone) (non-electrogenic) activity"/>
    <property type="evidence" value="ECO:0007669"/>
    <property type="project" value="UniProtKB-UniRule"/>
</dbReference>
<keyword evidence="5" id="KW-1003">Cell membrane</keyword>
<keyword evidence="5" id="KW-0874">Quinone</keyword>
<dbReference type="Gene3D" id="1.10.287.3510">
    <property type="match status" value="1"/>
</dbReference>
<dbReference type="Pfam" id="PF00420">
    <property type="entry name" value="Oxidored_q2"/>
    <property type="match status" value="1"/>
</dbReference>
<reference evidence="6" key="2">
    <citation type="journal article" date="2021" name="PeerJ">
        <title>Extensive microbial diversity within the chicken gut microbiome revealed by metagenomics and culture.</title>
        <authorList>
            <person name="Gilroy R."/>
            <person name="Ravi A."/>
            <person name="Getino M."/>
            <person name="Pursley I."/>
            <person name="Horton D.L."/>
            <person name="Alikhan N.F."/>
            <person name="Baker D."/>
            <person name="Gharbi K."/>
            <person name="Hall N."/>
            <person name="Watson M."/>
            <person name="Adriaenssens E.M."/>
            <person name="Foster-Nyarko E."/>
            <person name="Jarju S."/>
            <person name="Secka A."/>
            <person name="Antonio M."/>
            <person name="Oren A."/>
            <person name="Chaudhuri R.R."/>
            <person name="La Ragione R."/>
            <person name="Hildebrand F."/>
            <person name="Pallen M.J."/>
        </authorList>
    </citation>
    <scope>NUCLEOTIDE SEQUENCE</scope>
    <source>
        <strain evidence="6">CHK154-7741</strain>
    </source>
</reference>
<comment type="caution">
    <text evidence="6">The sequence shown here is derived from an EMBL/GenBank/DDBJ whole genome shotgun (WGS) entry which is preliminary data.</text>
</comment>
<keyword evidence="2 5" id="KW-0812">Transmembrane</keyword>
<protein>
    <recommendedName>
        <fullName evidence="5">NADH-quinone oxidoreductase subunit K</fullName>
        <ecNumber evidence="5">7.1.1.-</ecNumber>
    </recommendedName>
    <alternativeName>
        <fullName evidence="5">NADH dehydrogenase I subunit K</fullName>
    </alternativeName>
    <alternativeName>
        <fullName evidence="5">NDH-1 subunit K</fullName>
    </alternativeName>
</protein>
<sequence>MIDLFFTIGLFHYLILSLILFMTGLLGVLISRNMLRTVMSLFIMSIAVVINFVAFGCYCDNSLENANSISMFVLIIAVVQTIIALVILYKIYQANEYLDAEKIKDKEN</sequence>
<evidence type="ECO:0000256" key="3">
    <source>
        <dbReference type="ARBA" id="ARBA00022989"/>
    </source>
</evidence>
<dbReference type="GO" id="GO:0048038">
    <property type="term" value="F:quinone binding"/>
    <property type="evidence" value="ECO:0007669"/>
    <property type="project" value="UniProtKB-KW"/>
</dbReference>
<comment type="subcellular location">
    <subcellularLocation>
        <location evidence="5">Cell membrane</location>
        <topology evidence="5">Multi-pass membrane protein</topology>
    </subcellularLocation>
    <subcellularLocation>
        <location evidence="1">Membrane</location>
        <topology evidence="1">Multi-pass membrane protein</topology>
    </subcellularLocation>
</comment>
<comment type="function">
    <text evidence="5">NDH-1 shuttles electrons from NADH, via FMN and iron-sulfur (Fe-S) centers, to quinones in the respiratory chain. The immediate electron acceptor for the enzyme in this species is believed to be a menaquinone. Couples the redox reaction to proton translocation (for every two electrons transferred, four hydrogen ions are translocated across the cytoplasmic membrane), and thus conserves the redox energy in a proton gradient.</text>
</comment>
<dbReference type="GO" id="GO:0005886">
    <property type="term" value="C:plasma membrane"/>
    <property type="evidence" value="ECO:0007669"/>
    <property type="project" value="UniProtKB-SubCell"/>
</dbReference>
<keyword evidence="4 5" id="KW-0472">Membrane</keyword>
<evidence type="ECO:0000256" key="2">
    <source>
        <dbReference type="ARBA" id="ARBA00022692"/>
    </source>
</evidence>
<feature type="transmembrane region" description="Helical" evidence="5">
    <location>
        <begin position="6"/>
        <end position="30"/>
    </location>
</feature>
<feature type="transmembrane region" description="Helical" evidence="5">
    <location>
        <begin position="68"/>
        <end position="89"/>
    </location>
</feature>
<dbReference type="EMBL" id="DVOD01000033">
    <property type="protein sequence ID" value="HIU92440.1"/>
    <property type="molecule type" value="Genomic_DNA"/>
</dbReference>
<dbReference type="EC" id="7.1.1.-" evidence="5"/>
<comment type="catalytic activity">
    <reaction evidence="5">
        <text>a quinone + NADH + 5 H(+)(in) = a quinol + NAD(+) + 4 H(+)(out)</text>
        <dbReference type="Rhea" id="RHEA:57888"/>
        <dbReference type="ChEBI" id="CHEBI:15378"/>
        <dbReference type="ChEBI" id="CHEBI:24646"/>
        <dbReference type="ChEBI" id="CHEBI:57540"/>
        <dbReference type="ChEBI" id="CHEBI:57945"/>
        <dbReference type="ChEBI" id="CHEBI:132124"/>
    </reaction>
</comment>
<dbReference type="InterPro" id="IPR039428">
    <property type="entry name" value="NUOK/Mnh_C1-like"/>
</dbReference>
<evidence type="ECO:0000256" key="4">
    <source>
        <dbReference type="ARBA" id="ARBA00023136"/>
    </source>
</evidence>
<dbReference type="HAMAP" id="MF_01456">
    <property type="entry name" value="NDH1_NuoK"/>
    <property type="match status" value="1"/>
</dbReference>
<keyword evidence="5" id="KW-1278">Translocase</keyword>
<evidence type="ECO:0000256" key="5">
    <source>
        <dbReference type="HAMAP-Rule" id="MF_01456"/>
    </source>
</evidence>
<organism evidence="6 7">
    <name type="scientific">Candidatus Limenecus avicola</name>
    <dbReference type="NCBI Taxonomy" id="2840847"/>
    <lineage>
        <taxon>Bacteria</taxon>
        <taxon>Bacillati</taxon>
        <taxon>Bacillota</taxon>
        <taxon>Clostridia</taxon>
        <taxon>Eubacteriales</taxon>
        <taxon>Clostridiaceae</taxon>
        <taxon>Clostridiaceae incertae sedis</taxon>
        <taxon>Candidatus Limenecus</taxon>
    </lineage>
</organism>
<dbReference type="AlphaFoldDB" id="A0A9D1SR73"/>
<evidence type="ECO:0000313" key="6">
    <source>
        <dbReference type="EMBL" id="HIU92440.1"/>
    </source>
</evidence>
<dbReference type="GO" id="GO:0042773">
    <property type="term" value="P:ATP synthesis coupled electron transport"/>
    <property type="evidence" value="ECO:0007669"/>
    <property type="project" value="InterPro"/>
</dbReference>